<dbReference type="InterPro" id="IPR000209">
    <property type="entry name" value="Peptidase_S8/S53_dom"/>
</dbReference>
<evidence type="ECO:0000256" key="3">
    <source>
        <dbReference type="ARBA" id="ARBA00022729"/>
    </source>
</evidence>
<dbReference type="Gene3D" id="4.10.60.10">
    <property type="entry name" value="Zinc finger, CCHC-type"/>
    <property type="match status" value="1"/>
</dbReference>
<dbReference type="InterPro" id="IPR036875">
    <property type="entry name" value="Znf_CCHC_sf"/>
</dbReference>
<dbReference type="PRINTS" id="PR00723">
    <property type="entry name" value="SUBTILISIN"/>
</dbReference>
<dbReference type="InterPro" id="IPR001878">
    <property type="entry name" value="Znf_CCHC"/>
</dbReference>
<protein>
    <recommendedName>
        <fullName evidence="9">CCHC-type domain-containing protein</fullName>
    </recommendedName>
</protein>
<gene>
    <name evidence="10" type="ORF">J5N97_021691</name>
</gene>
<dbReference type="Gene3D" id="3.50.30.30">
    <property type="match status" value="2"/>
</dbReference>
<keyword evidence="11" id="KW-1185">Reference proteome</keyword>
<dbReference type="Pfam" id="PF00082">
    <property type="entry name" value="Peptidase_S8"/>
    <property type="match status" value="2"/>
</dbReference>
<dbReference type="PROSITE" id="PS50158">
    <property type="entry name" value="ZF_CCHC"/>
    <property type="match status" value="2"/>
</dbReference>
<feature type="domain" description="CCHC-type" evidence="9">
    <location>
        <begin position="510"/>
        <end position="525"/>
    </location>
</feature>
<sequence length="1378" mass="150583">MAPLAHLAVYKVCDQQTCKEVDIVAGMDAAIGDGVDVMSISLGSQLTMPFFSDSVAIAAYRATKKGIFMSFAAGNSGPEKSTVTNEAPWVLTVAAGTMDRTIKAVVKLGDGREFEGQSVFQPHDFQPTLLPLDYPTSSIKSFGGNCNQFVKGVKGKVVLCHIAEAGRLTPGYFLKKIGAAAMILMNGESAGYTTLADAHVLPASHVSYADASKILSYFNSSTNATATIIFKGTIIGMSEAPTVAYFSSRGPGNQSPGILKPDILGPGVNVLAAWPFVVNSEEYVSTNKDFNILSGTSMSTPHLSGIAALLKKMHYDWSPAAIKSAIMTTSMTKDHSEKPIKDENLRSTNFFNMGAGHVNPSKAADPGLVFDIDNEEYIAFLCGMGYSDQQVTLITGDDVQCEKVEKISQSELNYPAIITSRGKHVVVNRTVMNVGEATSTYKVEVDLPKEVIVEVTPNVLAFHVLNEKQSYKVSINSSAQLKGSIHGNLKWVADKCITKISKNIGVIEVCGKCRQPGHLMRDCRRIEVCWRCERPGHREAKCLVPSSELGTIRISGRKQDKAKDGKKLSAKSKDTNINSRPEVRREDLTIKHRKPLLEEETQHVSLALDSSMMKERSMLRRCLVVRVLSGMAGHQKVREVVAASFASELRWMVGPCDDGRILIHCPSEKLARKIVEQKEISFPTFTARFTPWSADEDSSEKADGEMLWISGKGLPLTCRGLDTMERLLKPVGDLVHLDIRGAFYAGHFRALIRVRRGRRFPTTIICNAITKDTGFRWSWSYDNLEGNLVDNYKLDLNNNENEPNEPIYPSCDKQDNTKDFDNEFDDEMDEELENAIEREFEAMRIAQLGWEENHQEEDPGENSNKESKDNSYESTPITSAVYKVCDPHTCKEVDIVAGMDAAIGDGVDVMSISLGSELTMPFFFDSVAIAAYRATKKGIFMSFAAGNMGPEKSTVTNEAPWVLTVAAGTMDRTIKAVVKLGDGQEFEGQSVFQPHDFQPTLLPLAYPTSSSKSFEGNCIDQFVKDIKGKVVLCHIGEDGRKAPGYVLKKLGAAAMILMNGESAGYTTLADAHVLPASHVSYADASKILSYFNSSTNATATIIFKGTIIGMSEAPTVAYFSSRGPGNQSPGILKPDILGPGVNVLAAWPFVVSSEESVSTNKDFNILSGTSMSTPHLSGIAALLKKMHYDWSPAAIKSAIMTTSMTKDHSEKPIKDENLRSTNFFKMGAGHVNPSKAADPGLVFDIDNEEYIAFLCGMGYDDKQVTLIIGDDVQCKKVEKISQSELNYPAIITSSGKHVVVNRTVTNVGEATSTYKVEVDLPKEVIVEVTPNVLEFHELNEKQSYKVSINSSAQLKGGIHGNLKWVADKYTVRTPIIVK</sequence>
<keyword evidence="4" id="KW-0378">Hydrolase</keyword>
<dbReference type="InterPro" id="IPR036852">
    <property type="entry name" value="Peptidase_S8/S53_dom_sf"/>
</dbReference>
<comment type="caution">
    <text evidence="7">Lacks conserved residue(s) required for the propagation of feature annotation.</text>
</comment>
<dbReference type="GO" id="GO:0003676">
    <property type="term" value="F:nucleic acid binding"/>
    <property type="evidence" value="ECO:0007669"/>
    <property type="project" value="InterPro"/>
</dbReference>
<reference evidence="10" key="2">
    <citation type="journal article" date="2022" name="Hortic Res">
        <title>The genome of Dioscorea zingiberensis sheds light on the biosynthesis, origin and evolution of the medicinally important diosgenin saponins.</title>
        <authorList>
            <person name="Li Y."/>
            <person name="Tan C."/>
            <person name="Li Z."/>
            <person name="Guo J."/>
            <person name="Li S."/>
            <person name="Chen X."/>
            <person name="Wang C."/>
            <person name="Dai X."/>
            <person name="Yang H."/>
            <person name="Song W."/>
            <person name="Hou L."/>
            <person name="Xu J."/>
            <person name="Tong Z."/>
            <person name="Xu A."/>
            <person name="Yuan X."/>
            <person name="Wang W."/>
            <person name="Yang Q."/>
            <person name="Chen L."/>
            <person name="Sun Z."/>
            <person name="Wang K."/>
            <person name="Pan B."/>
            <person name="Chen J."/>
            <person name="Bao Y."/>
            <person name="Liu F."/>
            <person name="Qi X."/>
            <person name="Gang D.R."/>
            <person name="Wen J."/>
            <person name="Li J."/>
        </authorList>
    </citation>
    <scope>NUCLEOTIDE SEQUENCE</scope>
    <source>
        <strain evidence="10">Dzin_1.0</strain>
    </source>
</reference>
<dbReference type="GO" id="GO:0004252">
    <property type="term" value="F:serine-type endopeptidase activity"/>
    <property type="evidence" value="ECO:0007669"/>
    <property type="project" value="InterPro"/>
</dbReference>
<keyword evidence="6" id="KW-0862">Zinc</keyword>
<feature type="region of interest" description="Disordered" evidence="8">
    <location>
        <begin position="559"/>
        <end position="579"/>
    </location>
</feature>
<keyword evidence="6" id="KW-0863">Zinc-finger</keyword>
<dbReference type="GO" id="GO:0008270">
    <property type="term" value="F:zinc ion binding"/>
    <property type="evidence" value="ECO:0007669"/>
    <property type="project" value="UniProtKB-KW"/>
</dbReference>
<dbReference type="InterPro" id="IPR041469">
    <property type="entry name" value="Subtilisin-like_FN3"/>
</dbReference>
<dbReference type="SMART" id="SM00343">
    <property type="entry name" value="ZnF_C2HC"/>
    <property type="match status" value="2"/>
</dbReference>
<comment type="caution">
    <text evidence="10">The sequence shown here is derived from an EMBL/GenBank/DDBJ whole genome shotgun (WGS) entry which is preliminary data.</text>
</comment>
<dbReference type="Pfam" id="PF02225">
    <property type="entry name" value="PA"/>
    <property type="match status" value="2"/>
</dbReference>
<proteinExistence type="inferred from homology"/>
<evidence type="ECO:0000256" key="4">
    <source>
        <dbReference type="ARBA" id="ARBA00022801"/>
    </source>
</evidence>
<dbReference type="OrthoDB" id="786316at2759"/>
<evidence type="ECO:0000256" key="8">
    <source>
        <dbReference type="SAM" id="MobiDB-lite"/>
    </source>
</evidence>
<organism evidence="10 11">
    <name type="scientific">Dioscorea zingiberensis</name>
    <dbReference type="NCBI Taxonomy" id="325984"/>
    <lineage>
        <taxon>Eukaryota</taxon>
        <taxon>Viridiplantae</taxon>
        <taxon>Streptophyta</taxon>
        <taxon>Embryophyta</taxon>
        <taxon>Tracheophyta</taxon>
        <taxon>Spermatophyta</taxon>
        <taxon>Magnoliopsida</taxon>
        <taxon>Liliopsida</taxon>
        <taxon>Dioscoreales</taxon>
        <taxon>Dioscoreaceae</taxon>
        <taxon>Dioscorea</taxon>
    </lineage>
</organism>
<dbReference type="SUPFAM" id="SSF57756">
    <property type="entry name" value="Retrovirus zinc finger-like domains"/>
    <property type="match status" value="1"/>
</dbReference>
<reference evidence="10" key="1">
    <citation type="submission" date="2021-03" db="EMBL/GenBank/DDBJ databases">
        <authorList>
            <person name="Li Z."/>
            <person name="Yang C."/>
        </authorList>
    </citation>
    <scope>NUCLEOTIDE SEQUENCE</scope>
    <source>
        <strain evidence="10">Dzin_1.0</strain>
        <tissue evidence="10">Leaf</tissue>
    </source>
</reference>
<feature type="region of interest" description="Disordered" evidence="8">
    <location>
        <begin position="851"/>
        <end position="873"/>
    </location>
</feature>
<evidence type="ECO:0000313" key="10">
    <source>
        <dbReference type="EMBL" id="KAJ0968814.1"/>
    </source>
</evidence>
<dbReference type="Gene3D" id="3.40.50.200">
    <property type="entry name" value="Peptidase S8/S53 domain"/>
    <property type="match status" value="2"/>
</dbReference>
<dbReference type="InterPro" id="IPR045051">
    <property type="entry name" value="SBT"/>
</dbReference>
<dbReference type="CDD" id="cd02120">
    <property type="entry name" value="PA_subtilisin_like"/>
    <property type="match status" value="2"/>
</dbReference>
<dbReference type="InterPro" id="IPR003137">
    <property type="entry name" value="PA_domain"/>
</dbReference>
<accession>A0A9D5C9N1</accession>
<evidence type="ECO:0000256" key="2">
    <source>
        <dbReference type="ARBA" id="ARBA00022670"/>
    </source>
</evidence>
<comment type="similarity">
    <text evidence="1 7">Belongs to the peptidase S8 family.</text>
</comment>
<dbReference type="PANTHER" id="PTHR10795">
    <property type="entry name" value="PROPROTEIN CONVERTASE SUBTILISIN/KEXIN"/>
    <property type="match status" value="1"/>
</dbReference>
<evidence type="ECO:0000256" key="1">
    <source>
        <dbReference type="ARBA" id="ARBA00011073"/>
    </source>
</evidence>
<keyword evidence="5" id="KW-0720">Serine protease</keyword>
<evidence type="ECO:0000256" key="7">
    <source>
        <dbReference type="PROSITE-ProRule" id="PRU01240"/>
    </source>
</evidence>
<evidence type="ECO:0000256" key="6">
    <source>
        <dbReference type="PROSITE-ProRule" id="PRU00047"/>
    </source>
</evidence>
<dbReference type="Pfam" id="PF17766">
    <property type="entry name" value="fn3_6"/>
    <property type="match status" value="2"/>
</dbReference>
<keyword evidence="6" id="KW-0479">Metal-binding</keyword>
<keyword evidence="3" id="KW-0732">Signal</keyword>
<evidence type="ECO:0000313" key="11">
    <source>
        <dbReference type="Proteomes" id="UP001085076"/>
    </source>
</evidence>
<dbReference type="InterPro" id="IPR015500">
    <property type="entry name" value="Peptidase_S8_subtilisin-rel"/>
</dbReference>
<name>A0A9D5C9N1_9LILI</name>
<feature type="compositionally biased region" description="Basic and acidic residues" evidence="8">
    <location>
        <begin position="851"/>
        <end position="871"/>
    </location>
</feature>
<dbReference type="GO" id="GO:0006508">
    <property type="term" value="P:proteolysis"/>
    <property type="evidence" value="ECO:0007669"/>
    <property type="project" value="UniProtKB-KW"/>
</dbReference>
<dbReference type="SUPFAM" id="SSF52743">
    <property type="entry name" value="Subtilisin-like"/>
    <property type="match status" value="2"/>
</dbReference>
<dbReference type="PROSITE" id="PS51892">
    <property type="entry name" value="SUBTILASE"/>
    <property type="match status" value="2"/>
</dbReference>
<evidence type="ECO:0000259" key="9">
    <source>
        <dbReference type="PROSITE" id="PS50158"/>
    </source>
</evidence>
<dbReference type="Proteomes" id="UP001085076">
    <property type="component" value="Miscellaneous, Linkage group lg06"/>
</dbReference>
<keyword evidence="2" id="KW-0645">Protease</keyword>
<dbReference type="EMBL" id="JAGGNH010000006">
    <property type="protein sequence ID" value="KAJ0968814.1"/>
    <property type="molecule type" value="Genomic_DNA"/>
</dbReference>
<dbReference type="Gene3D" id="2.60.40.2310">
    <property type="match status" value="2"/>
</dbReference>
<feature type="compositionally biased region" description="Basic and acidic residues" evidence="8">
    <location>
        <begin position="559"/>
        <end position="574"/>
    </location>
</feature>
<evidence type="ECO:0000256" key="5">
    <source>
        <dbReference type="ARBA" id="ARBA00022825"/>
    </source>
</evidence>
<feature type="domain" description="CCHC-type" evidence="9">
    <location>
        <begin position="529"/>
        <end position="542"/>
    </location>
</feature>